<dbReference type="GO" id="GO:0003677">
    <property type="term" value="F:DNA binding"/>
    <property type="evidence" value="ECO:0007669"/>
    <property type="project" value="InterPro"/>
</dbReference>
<evidence type="ECO:0008006" key="9">
    <source>
        <dbReference type="Google" id="ProtNLM"/>
    </source>
</evidence>
<dbReference type="AlphaFoldDB" id="A0A0H2RY13"/>
<dbReference type="PROSITE" id="PS50048">
    <property type="entry name" value="ZN2_CY6_FUNGAL_2"/>
    <property type="match status" value="1"/>
</dbReference>
<evidence type="ECO:0000256" key="3">
    <source>
        <dbReference type="ARBA" id="ARBA00023242"/>
    </source>
</evidence>
<dbReference type="SMART" id="SM00066">
    <property type="entry name" value="GAL4"/>
    <property type="match status" value="1"/>
</dbReference>
<keyword evidence="8" id="KW-1185">Reference proteome</keyword>
<dbReference type="InterPro" id="IPR007219">
    <property type="entry name" value="XnlR_reg_dom"/>
</dbReference>
<dbReference type="PROSITE" id="PS51379">
    <property type="entry name" value="4FE4S_FER_2"/>
    <property type="match status" value="1"/>
</dbReference>
<feature type="compositionally biased region" description="Basic and acidic residues" evidence="4">
    <location>
        <begin position="749"/>
        <end position="759"/>
    </location>
</feature>
<dbReference type="Gene3D" id="4.10.240.10">
    <property type="entry name" value="Zn(2)-C6 fungal-type DNA-binding domain"/>
    <property type="match status" value="1"/>
</dbReference>
<keyword evidence="2" id="KW-0479">Metal-binding</keyword>
<proteinExistence type="predicted"/>
<dbReference type="Proteomes" id="UP000053477">
    <property type="component" value="Unassembled WGS sequence"/>
</dbReference>
<feature type="region of interest" description="Disordered" evidence="4">
    <location>
        <begin position="672"/>
        <end position="699"/>
    </location>
</feature>
<dbReference type="SUPFAM" id="SSF57701">
    <property type="entry name" value="Zn2/Cys6 DNA-binding domain"/>
    <property type="match status" value="1"/>
</dbReference>
<dbReference type="InParanoid" id="A0A0H2RY13"/>
<dbReference type="Pfam" id="PF04082">
    <property type="entry name" value="Fungal_trans"/>
    <property type="match status" value="1"/>
</dbReference>
<dbReference type="GO" id="GO:0008270">
    <property type="term" value="F:zinc ion binding"/>
    <property type="evidence" value="ECO:0007669"/>
    <property type="project" value="InterPro"/>
</dbReference>
<dbReference type="STRING" id="27342.A0A0H2RY13"/>
<evidence type="ECO:0000259" key="6">
    <source>
        <dbReference type="PROSITE" id="PS51379"/>
    </source>
</evidence>
<sequence>MPAQRNLTNDVTLAKATPGSEIEHRRARGQISCAECRRLKLKCDKKVPCTSCKRRGCERICPNGVLKSAHDSKQEKFQQRLSAMSKRIQQLEIALQAEHSSHSNPSVTHPLLTTDLLAIKNEKYLFENNEGTSTPRDNGPREGTEQKREEEEEDLEEEIVNSLGLLSVSEGGETQFVGQMGFQQILFMTEGKEEGSSQDDISIVSQGNIFPQSSSFPQELKFARDLWPFVPPPSAPTSLQDAIEAQLPGYDHALLLVDAFLMNYSWSFRPADREQLVEEIFPRAFRRRIVNSGLKVKNEECFDAERSDPHDLALLFIVFACGARRDTVPNSKNGEASLYYELACASMGLKSVLHNTLLSTVQALSLMAIFELTMKNDLETAWRMISLALASAVSIGLHRDPARWKIEPKLVQRRRVLFWELYTNCSWICLSSGRPMLLSPEVIDCELPVDDNSTGSEDGNVKPGFFHWRHRFVRDVVSHIIQRLCTSHPIRYSDIMSLDQRVQTFGKLPRPYPTSNLPAEWIFDSPSDALQWLCSLIFKDMAVMYIHRALFARALLDYPQNPLRSPFGPSFIATYRSATTLLKVTRENFDRYSHLFIRTWLLWTHAFASAIIVGSVVSRAPTSELAAGAFFELGHAISIFKKAPSHPIAKQGLPILLRVYNKAYRAFYGQGAASPSKRDSLGGANVHNEEEEEEAVNDELDLLRGVARTVLKKSSNVRATRPSPGPSVSDVGKPQSRSTSTQHLTPEINRGDEPVHRSSIEPNITTVNPMSVAPEQRSQLLYHSPLAPSVLPMPEAQSATLVDGEETYARALEQTSSVNIPWHLFQTPSAFFNDNTSLGHLDGNIGPSQRTGYFDMDIDVSDVNFDLSSLLSSETPPGPQLTPDSFADVDSFGVLPSVLPSFPISTMPPKSSGQNPTISVDLRSRNDLMDAWRSMYADPLTGDHNIPRD</sequence>
<evidence type="ECO:0000259" key="5">
    <source>
        <dbReference type="PROSITE" id="PS50048"/>
    </source>
</evidence>
<dbReference type="InterPro" id="IPR036864">
    <property type="entry name" value="Zn2-C6_fun-type_DNA-bd_sf"/>
</dbReference>
<dbReference type="CDD" id="cd12148">
    <property type="entry name" value="fungal_TF_MHR"/>
    <property type="match status" value="1"/>
</dbReference>
<dbReference type="EMBL" id="KQ086048">
    <property type="protein sequence ID" value="KLO09676.1"/>
    <property type="molecule type" value="Genomic_DNA"/>
</dbReference>
<feature type="compositionally biased region" description="Acidic residues" evidence="4">
    <location>
        <begin position="689"/>
        <end position="699"/>
    </location>
</feature>
<feature type="domain" description="Zn(2)-C6 fungal-type" evidence="5">
    <location>
        <begin position="32"/>
        <end position="61"/>
    </location>
</feature>
<protein>
    <recommendedName>
        <fullName evidence="9">Zn(2)-C6 fungal-type domain-containing protein</fullName>
    </recommendedName>
</protein>
<accession>A0A0H2RY13</accession>
<feature type="domain" description="4Fe-4S ferredoxin-type" evidence="6">
    <location>
        <begin position="39"/>
        <end position="71"/>
    </location>
</feature>
<evidence type="ECO:0000256" key="2">
    <source>
        <dbReference type="ARBA" id="ARBA00022723"/>
    </source>
</evidence>
<dbReference type="InterPro" id="IPR050613">
    <property type="entry name" value="Sec_Metabolite_Reg"/>
</dbReference>
<gene>
    <name evidence="7" type="ORF">SCHPADRAFT_907562</name>
</gene>
<dbReference type="InterPro" id="IPR001138">
    <property type="entry name" value="Zn2Cys6_DnaBD"/>
</dbReference>
<feature type="compositionally biased region" description="Basic and acidic residues" evidence="4">
    <location>
        <begin position="138"/>
        <end position="149"/>
    </location>
</feature>
<comment type="subcellular location">
    <subcellularLocation>
        <location evidence="1">Nucleus</location>
    </subcellularLocation>
</comment>
<evidence type="ECO:0000256" key="4">
    <source>
        <dbReference type="SAM" id="MobiDB-lite"/>
    </source>
</evidence>
<dbReference type="PANTHER" id="PTHR31001">
    <property type="entry name" value="UNCHARACTERIZED TRANSCRIPTIONAL REGULATORY PROTEIN"/>
    <property type="match status" value="1"/>
</dbReference>
<dbReference type="InterPro" id="IPR017896">
    <property type="entry name" value="4Fe4S_Fe-S-bd"/>
</dbReference>
<evidence type="ECO:0000313" key="8">
    <source>
        <dbReference type="Proteomes" id="UP000053477"/>
    </source>
</evidence>
<dbReference type="GO" id="GO:0000981">
    <property type="term" value="F:DNA-binding transcription factor activity, RNA polymerase II-specific"/>
    <property type="evidence" value="ECO:0007669"/>
    <property type="project" value="InterPro"/>
</dbReference>
<feature type="region of interest" description="Disordered" evidence="4">
    <location>
        <begin position="713"/>
        <end position="760"/>
    </location>
</feature>
<dbReference type="CDD" id="cd00067">
    <property type="entry name" value="GAL4"/>
    <property type="match status" value="1"/>
</dbReference>
<feature type="region of interest" description="Disordered" evidence="4">
    <location>
        <begin position="127"/>
        <end position="155"/>
    </location>
</feature>
<dbReference type="PANTHER" id="PTHR31001:SF56">
    <property type="entry name" value="ZN(2)-C6 FUNGAL-TYPE DOMAIN-CONTAINING PROTEIN"/>
    <property type="match status" value="1"/>
</dbReference>
<evidence type="ECO:0000313" key="7">
    <source>
        <dbReference type="EMBL" id="KLO09676.1"/>
    </source>
</evidence>
<dbReference type="OrthoDB" id="424974at2759"/>
<reference evidence="7 8" key="1">
    <citation type="submission" date="2015-04" db="EMBL/GenBank/DDBJ databases">
        <title>Complete genome sequence of Schizopora paradoxa KUC8140, a cosmopolitan wood degrader in East Asia.</title>
        <authorList>
            <consortium name="DOE Joint Genome Institute"/>
            <person name="Min B."/>
            <person name="Park H."/>
            <person name="Jang Y."/>
            <person name="Kim J.-J."/>
            <person name="Kim K.H."/>
            <person name="Pangilinan J."/>
            <person name="Lipzen A."/>
            <person name="Riley R."/>
            <person name="Grigoriev I.V."/>
            <person name="Spatafora J.W."/>
            <person name="Choi I.-G."/>
        </authorList>
    </citation>
    <scope>NUCLEOTIDE SEQUENCE [LARGE SCALE GENOMIC DNA]</scope>
    <source>
        <strain evidence="7 8">KUC8140</strain>
    </source>
</reference>
<dbReference type="GO" id="GO:0006351">
    <property type="term" value="P:DNA-templated transcription"/>
    <property type="evidence" value="ECO:0007669"/>
    <property type="project" value="InterPro"/>
</dbReference>
<evidence type="ECO:0000256" key="1">
    <source>
        <dbReference type="ARBA" id="ARBA00004123"/>
    </source>
</evidence>
<keyword evidence="3" id="KW-0539">Nucleus</keyword>
<name>A0A0H2RY13_9AGAM</name>
<organism evidence="7 8">
    <name type="scientific">Schizopora paradoxa</name>
    <dbReference type="NCBI Taxonomy" id="27342"/>
    <lineage>
        <taxon>Eukaryota</taxon>
        <taxon>Fungi</taxon>
        <taxon>Dikarya</taxon>
        <taxon>Basidiomycota</taxon>
        <taxon>Agaricomycotina</taxon>
        <taxon>Agaricomycetes</taxon>
        <taxon>Hymenochaetales</taxon>
        <taxon>Schizoporaceae</taxon>
        <taxon>Schizopora</taxon>
    </lineage>
</organism>
<dbReference type="PROSITE" id="PS00463">
    <property type="entry name" value="ZN2_CY6_FUNGAL_1"/>
    <property type="match status" value="1"/>
</dbReference>
<feature type="compositionally biased region" description="Polar residues" evidence="4">
    <location>
        <begin position="735"/>
        <end position="744"/>
    </location>
</feature>
<dbReference type="GO" id="GO:0005634">
    <property type="term" value="C:nucleus"/>
    <property type="evidence" value="ECO:0007669"/>
    <property type="project" value="UniProtKB-SubCell"/>
</dbReference>
<dbReference type="SMART" id="SM00906">
    <property type="entry name" value="Fungal_trans"/>
    <property type="match status" value="1"/>
</dbReference>